<feature type="compositionally biased region" description="Polar residues" evidence="1">
    <location>
        <begin position="183"/>
        <end position="195"/>
    </location>
</feature>
<sequence length="195" mass="21504">MMKRILRASGLIALALLGSLPASADDTAIESELDAYWRSVEQYLAAGDFDGVVSTYHPDAVLVSESLDTSYPITRALERWKPGILDTQAGRTFSRVEFRITRRLYSESTSHEKGIFHYQSGPVGDDVDESEIDGAYIHFEALLLKSGDWTMVMEYQKHPATEAEWNAAVNPQPAANRPESAPQPASSETLPTDSP</sequence>
<dbReference type="Proteomes" id="UP000294980">
    <property type="component" value="Unassembled WGS sequence"/>
</dbReference>
<evidence type="ECO:0000313" key="4">
    <source>
        <dbReference type="Proteomes" id="UP000294980"/>
    </source>
</evidence>
<dbReference type="OrthoDB" id="838356at2"/>
<keyword evidence="2" id="KW-0732">Signal</keyword>
<reference evidence="3 4" key="1">
    <citation type="submission" date="2019-03" db="EMBL/GenBank/DDBJ databases">
        <title>Genomic Encyclopedia of Type Strains, Phase IV (KMG-IV): sequencing the most valuable type-strain genomes for metagenomic binning, comparative biology and taxonomic classification.</title>
        <authorList>
            <person name="Goeker M."/>
        </authorList>
    </citation>
    <scope>NUCLEOTIDE SEQUENCE [LARGE SCALE GENOMIC DNA]</scope>
    <source>
        <strain evidence="3 4">DSM 23344</strain>
    </source>
</reference>
<protein>
    <recommendedName>
        <fullName evidence="5">Ketosteroid isomerase-like protein</fullName>
    </recommendedName>
</protein>
<evidence type="ECO:0000256" key="2">
    <source>
        <dbReference type="SAM" id="SignalP"/>
    </source>
</evidence>
<feature type="region of interest" description="Disordered" evidence="1">
    <location>
        <begin position="163"/>
        <end position="195"/>
    </location>
</feature>
<gene>
    <name evidence="3" type="ORF">EV688_102153</name>
</gene>
<feature type="signal peptide" evidence="2">
    <location>
        <begin position="1"/>
        <end position="24"/>
    </location>
</feature>
<dbReference type="Gene3D" id="3.10.450.50">
    <property type="match status" value="1"/>
</dbReference>
<evidence type="ECO:0000313" key="3">
    <source>
        <dbReference type="EMBL" id="TCO77696.1"/>
    </source>
</evidence>
<feature type="chain" id="PRO_5020978846" description="Ketosteroid isomerase-like protein" evidence="2">
    <location>
        <begin position="25"/>
        <end position="195"/>
    </location>
</feature>
<proteinExistence type="predicted"/>
<dbReference type="AlphaFoldDB" id="A0A4R2L1T0"/>
<dbReference type="EMBL" id="SLWX01000002">
    <property type="protein sequence ID" value="TCO77696.1"/>
    <property type="molecule type" value="Genomic_DNA"/>
</dbReference>
<evidence type="ECO:0000256" key="1">
    <source>
        <dbReference type="SAM" id="MobiDB-lite"/>
    </source>
</evidence>
<dbReference type="RefSeq" id="WP_131917536.1">
    <property type="nucleotide sequence ID" value="NZ_QQSW01000001.1"/>
</dbReference>
<comment type="caution">
    <text evidence="3">The sequence shown here is derived from an EMBL/GenBank/DDBJ whole genome shotgun (WGS) entry which is preliminary data.</text>
</comment>
<dbReference type="SUPFAM" id="SSF54427">
    <property type="entry name" value="NTF2-like"/>
    <property type="match status" value="1"/>
</dbReference>
<accession>A0A4R2L1T0</accession>
<dbReference type="InterPro" id="IPR032710">
    <property type="entry name" value="NTF2-like_dom_sf"/>
</dbReference>
<organism evidence="3 4">
    <name type="scientific">Chromatocurvus halotolerans</name>
    <dbReference type="NCBI Taxonomy" id="1132028"/>
    <lineage>
        <taxon>Bacteria</taxon>
        <taxon>Pseudomonadati</taxon>
        <taxon>Pseudomonadota</taxon>
        <taxon>Gammaproteobacteria</taxon>
        <taxon>Cellvibrionales</taxon>
        <taxon>Halieaceae</taxon>
        <taxon>Chromatocurvus</taxon>
    </lineage>
</organism>
<name>A0A4R2L1T0_9GAMM</name>
<evidence type="ECO:0008006" key="5">
    <source>
        <dbReference type="Google" id="ProtNLM"/>
    </source>
</evidence>
<keyword evidence="4" id="KW-1185">Reference proteome</keyword>